<evidence type="ECO:0000313" key="2">
    <source>
        <dbReference type="EMBL" id="MEC5385595.1"/>
    </source>
</evidence>
<keyword evidence="1" id="KW-0472">Membrane</keyword>
<gene>
    <name evidence="2" type="ORF">VVD49_07655</name>
</gene>
<keyword evidence="1" id="KW-1133">Transmembrane helix</keyword>
<keyword evidence="1" id="KW-0812">Transmembrane</keyword>
<reference evidence="2 3" key="1">
    <citation type="submission" date="2024-01" db="EMBL/GenBank/DDBJ databases">
        <title>Uliginosibacterium soil sp. nov.</title>
        <authorList>
            <person name="Lv Y."/>
        </authorList>
    </citation>
    <scope>NUCLEOTIDE SEQUENCE [LARGE SCALE GENOMIC DNA]</scope>
    <source>
        <strain evidence="2 3">H3</strain>
    </source>
</reference>
<comment type="caution">
    <text evidence="2">The sequence shown here is derived from an EMBL/GenBank/DDBJ whole genome shotgun (WGS) entry which is preliminary data.</text>
</comment>
<organism evidence="2 3">
    <name type="scientific">Uliginosibacterium silvisoli</name>
    <dbReference type="NCBI Taxonomy" id="3114758"/>
    <lineage>
        <taxon>Bacteria</taxon>
        <taxon>Pseudomonadati</taxon>
        <taxon>Pseudomonadota</taxon>
        <taxon>Betaproteobacteria</taxon>
        <taxon>Rhodocyclales</taxon>
        <taxon>Zoogloeaceae</taxon>
        <taxon>Uliginosibacterium</taxon>
    </lineage>
</organism>
<feature type="transmembrane region" description="Helical" evidence="1">
    <location>
        <begin position="137"/>
        <end position="158"/>
    </location>
</feature>
<keyword evidence="3" id="KW-1185">Reference proteome</keyword>
<dbReference type="Proteomes" id="UP001331561">
    <property type="component" value="Unassembled WGS sequence"/>
</dbReference>
<feature type="transmembrane region" description="Helical" evidence="1">
    <location>
        <begin position="302"/>
        <end position="323"/>
    </location>
</feature>
<dbReference type="RefSeq" id="WP_327598546.1">
    <property type="nucleotide sequence ID" value="NZ_JAYXHS010000001.1"/>
</dbReference>
<sequence length="563" mass="61273">MLSPVIRRNAIELVLLGLTLVFIGLAIAGAVSAYSPVPYWDMWNGYLEFYVKASSGDFSVWWAQHNEHRIFLARLLFWIDFVLFRGTGAFLVLMNFVLLGAICAVFVVIWRERSGGGAGLFLAAWLFSWSQESNLTWGFQSQFMLALLLPLLAFYLLHRGVSDVRRSSRYFLMASVCGLLAIGSMANGVIALPLMTLFALLTRSGWRRCGALAVLSVLGILLYFHGYFSPEDHGSLRQAFLAHPTGLLLFAITYVGGPFGYLFSGSAKALLIAQIAGVCLTFAAIGFAWNALRKPKQSTLQLAMLLFILYVGGTALGTAGGRLSFGIEHALSSRYMTPSLAAWAALMVLAVPPMQARARRLADALLLILLVALLPQQLKTLEPKHDGLFERDVAALAIELGIKDQAQITHVFPSAEWALSVAEVPVERNLSIFGMSPLADLRERLGASSGMEELPATACLGHVDEVHEIKEDPGFAQLRGWVSDGTSEAKPGVLTVVDEGMSVVGFLYGGQRRPDVVRVMGARALESGFKGYLRSASLDKPVYILGPNLQCQLKAALVTSPKD</sequence>
<proteinExistence type="predicted"/>
<feature type="transmembrane region" description="Helical" evidence="1">
    <location>
        <begin position="210"/>
        <end position="228"/>
    </location>
</feature>
<feature type="transmembrane region" description="Helical" evidence="1">
    <location>
        <begin position="170"/>
        <end position="198"/>
    </location>
</feature>
<evidence type="ECO:0000313" key="3">
    <source>
        <dbReference type="Proteomes" id="UP001331561"/>
    </source>
</evidence>
<name>A0ABU6K2Z5_9RHOO</name>
<evidence type="ECO:0008006" key="4">
    <source>
        <dbReference type="Google" id="ProtNLM"/>
    </source>
</evidence>
<evidence type="ECO:0000256" key="1">
    <source>
        <dbReference type="SAM" id="Phobius"/>
    </source>
</evidence>
<feature type="transmembrane region" description="Helical" evidence="1">
    <location>
        <begin position="269"/>
        <end position="290"/>
    </location>
</feature>
<feature type="transmembrane region" description="Helical" evidence="1">
    <location>
        <begin position="82"/>
        <end position="108"/>
    </location>
</feature>
<accession>A0ABU6K2Z5</accession>
<feature type="transmembrane region" description="Helical" evidence="1">
    <location>
        <begin position="115"/>
        <end position="131"/>
    </location>
</feature>
<feature type="transmembrane region" description="Helical" evidence="1">
    <location>
        <begin position="240"/>
        <end position="263"/>
    </location>
</feature>
<dbReference type="EMBL" id="JAYXHS010000001">
    <property type="protein sequence ID" value="MEC5385595.1"/>
    <property type="molecule type" value="Genomic_DNA"/>
</dbReference>
<feature type="transmembrane region" description="Helical" evidence="1">
    <location>
        <begin position="335"/>
        <end position="354"/>
    </location>
</feature>
<protein>
    <recommendedName>
        <fullName evidence="4">Glucosyl transferase GtrII</fullName>
    </recommendedName>
</protein>